<reference evidence="1 2" key="1">
    <citation type="submission" date="2019-06" db="EMBL/GenBank/DDBJ databases">
        <title>Description of Kitasatospora acidophila sp. nov. isolated from pine grove soil, and reclassification of Streptomyces novaecaesareae to Kitasatospora novaeceasareae comb. nov.</title>
        <authorList>
            <person name="Kim M.J."/>
        </authorList>
    </citation>
    <scope>NUCLEOTIDE SEQUENCE [LARGE SCALE GENOMIC DNA]</scope>
    <source>
        <strain evidence="1 2">MMS16-CNU292</strain>
    </source>
</reference>
<evidence type="ECO:0000313" key="2">
    <source>
        <dbReference type="Proteomes" id="UP000319103"/>
    </source>
</evidence>
<dbReference type="Proteomes" id="UP000319103">
    <property type="component" value="Unassembled WGS sequence"/>
</dbReference>
<proteinExistence type="predicted"/>
<dbReference type="OrthoDB" id="3865442at2"/>
<gene>
    <name evidence="1" type="ORF">E6W39_09585</name>
</gene>
<comment type="caution">
    <text evidence="1">The sequence shown here is derived from an EMBL/GenBank/DDBJ whole genome shotgun (WGS) entry which is preliminary data.</text>
</comment>
<organism evidence="1 2">
    <name type="scientific">Kitasatospora acidiphila</name>
    <dbReference type="NCBI Taxonomy" id="2567942"/>
    <lineage>
        <taxon>Bacteria</taxon>
        <taxon>Bacillati</taxon>
        <taxon>Actinomycetota</taxon>
        <taxon>Actinomycetes</taxon>
        <taxon>Kitasatosporales</taxon>
        <taxon>Streptomycetaceae</taxon>
        <taxon>Kitasatospora</taxon>
    </lineage>
</organism>
<dbReference type="RefSeq" id="WP_141633171.1">
    <property type="nucleotide sequence ID" value="NZ_VIGB01000003.1"/>
</dbReference>
<name>A0A540W0E4_9ACTN</name>
<keyword evidence="2" id="KW-1185">Reference proteome</keyword>
<evidence type="ECO:0000313" key="1">
    <source>
        <dbReference type="EMBL" id="TQF02478.1"/>
    </source>
</evidence>
<sequence>MSVESPDGKWTDGPWQADSRYSFTPKFPGIYVWLVCAGAAGSCAGGTCESGPSEQRLLVAVWTGLTRRHTRPIGSGPMDDVYIRGMNAPRGTADFELYAWIQDLHEAMDLLNGTFSYDGWSHTYQAPSLKRLERTLHWFLDRRLGGDMDTLLLRSVAGYLGETLLNQAGGRWGWDESLDGGIGLPVVFPDPVLELAPVVPLEIVERAVAEKTGTVFAEEARRLRGAVRARKRRKGNGTWEPERLPTPWIARAELESFTMAKRLLNWGWYHRNLHRWSWAEEAGGGEERWNYRPESLDALEELLVERFASVEEYNAVAKEDFWMHAAWYAGECVVMWKKARWQYLEPNPDALPGTPYAADNYWTGTVFIRQRFRFDGHAEHPTNMLRAVFAGHRLREVAERFPDPVRGDYGY</sequence>
<dbReference type="AlphaFoldDB" id="A0A540W0E4"/>
<protein>
    <submittedName>
        <fullName evidence="1">Uncharacterized protein</fullName>
    </submittedName>
</protein>
<accession>A0A540W0E4</accession>
<dbReference type="EMBL" id="VIGB01000003">
    <property type="protein sequence ID" value="TQF02478.1"/>
    <property type="molecule type" value="Genomic_DNA"/>
</dbReference>